<comment type="caution">
    <text evidence="2">The sequence shown here is derived from an EMBL/GenBank/DDBJ whole genome shotgun (WGS) entry which is preliminary data.</text>
</comment>
<feature type="region of interest" description="Disordered" evidence="1">
    <location>
        <begin position="824"/>
        <end position="881"/>
    </location>
</feature>
<sequence length="881" mass="100481">MDDMDQNRRQSSDGSRSSIDSGAQKSLNQTTASSESISDLNKKLESSLSISKKPESKSEDEQPKEQCNLSLSSDFKKSESEILYRKPSLKESESSSRSVQTPKSTKIVNDKPPSPSNRAENPKKDTIIQRSPTNSRAEQEVDVLPSTKYSSSIDPKLYPPRYNYMENPAFPSQSVSPVKNQACADPEQYPEQSSIDPKTSFRQDIDRLSHQHKTTNSALVQNNTLRNQIALPNRHEVKSQQWQVPTTNIMTVARILVQSRSSTRTSYHNPMPPIRTNASPMRYAQSSSSYYINPMPHIKTNAIPIRYVKRSLRYQDKKFSVRINATSRHQIQPARDTSSNTAGRMNYSPDAAQSRLQLTPGQVLKSPAKQSKESTSKEIENASDPKLEKSKNEIRLEELAKKSHYSKKNRLKIDIPTKELPTSYFPLNTNPQGGLLLRQIQRTPIQFTTPSGSDYFGSNFRAWSRIPPNMPCQTVRPCTQPRFNSYFHPVALNQAVSRPVIQNNMLMDSLSNSDNSIQPPIQSQIVTSQTGQYQQASQNLTAAQQYLDPINPIYQYDTEYKSTLPNIAAGSQYQNPNSSQCQYLTQYRSLMQKQYAESQHHFPNHLMYQYETHYQPTMQNQTSNFQYQDPNHFVYQPGTHYQPTMQNQTSYFQYQDPNHFVYQPGTHYQPTMQNQTSNFQYQDPNQLLYQYGTHYQTAMQNLTSNFQYHDPNHAIYQYGANTSSGTFCPPDMLWSYPTYGGNIPSQQLYSNIFPIQTFTTNPSSTGMIQNPTWPYGSRDQNYYFTDDPNLLPSISDVQTTEENPSSICASQYPTDSYVTNASTNQACLDDPNQGSNNNQEYVSMNNPDQMQTNMYIPWSVSTGDSPESTPIYKRDENSENQ</sequence>
<dbReference type="EMBL" id="CAXIEN010000057">
    <property type="protein sequence ID" value="CAL1271834.1"/>
    <property type="molecule type" value="Genomic_DNA"/>
</dbReference>
<feature type="compositionally biased region" description="Polar residues" evidence="1">
    <location>
        <begin position="824"/>
        <end position="868"/>
    </location>
</feature>
<accession>A0AAV1ZL86</accession>
<gene>
    <name evidence="2" type="ORF">LARSCL_LOCUS6049</name>
</gene>
<evidence type="ECO:0008006" key="4">
    <source>
        <dbReference type="Google" id="ProtNLM"/>
    </source>
</evidence>
<keyword evidence="3" id="KW-1185">Reference proteome</keyword>
<feature type="compositionally biased region" description="Basic and acidic residues" evidence="1">
    <location>
        <begin position="74"/>
        <end position="94"/>
    </location>
</feature>
<dbReference type="AlphaFoldDB" id="A0AAV1ZL86"/>
<dbReference type="Proteomes" id="UP001497382">
    <property type="component" value="Unassembled WGS sequence"/>
</dbReference>
<name>A0AAV1ZL86_9ARAC</name>
<evidence type="ECO:0000256" key="1">
    <source>
        <dbReference type="SAM" id="MobiDB-lite"/>
    </source>
</evidence>
<feature type="compositionally biased region" description="Polar residues" evidence="1">
    <location>
        <begin position="23"/>
        <end position="39"/>
    </location>
</feature>
<evidence type="ECO:0000313" key="3">
    <source>
        <dbReference type="Proteomes" id="UP001497382"/>
    </source>
</evidence>
<evidence type="ECO:0000313" key="2">
    <source>
        <dbReference type="EMBL" id="CAL1271834.1"/>
    </source>
</evidence>
<feature type="compositionally biased region" description="Low complexity" evidence="1">
    <location>
        <begin position="12"/>
        <end position="22"/>
    </location>
</feature>
<feature type="region of interest" description="Disordered" evidence="1">
    <location>
        <begin position="324"/>
        <end position="391"/>
    </location>
</feature>
<feature type="compositionally biased region" description="Basic and acidic residues" evidence="1">
    <location>
        <begin position="370"/>
        <end position="391"/>
    </location>
</feature>
<protein>
    <recommendedName>
        <fullName evidence="4">Enamelin</fullName>
    </recommendedName>
</protein>
<feature type="compositionally biased region" description="Polar residues" evidence="1">
    <location>
        <begin position="324"/>
        <end position="343"/>
    </location>
</feature>
<reference evidence="2 3" key="1">
    <citation type="submission" date="2024-04" db="EMBL/GenBank/DDBJ databases">
        <authorList>
            <person name="Rising A."/>
            <person name="Reimegard J."/>
            <person name="Sonavane S."/>
            <person name="Akerstrom W."/>
            <person name="Nylinder S."/>
            <person name="Hedman E."/>
            <person name="Kallberg Y."/>
        </authorList>
    </citation>
    <scope>NUCLEOTIDE SEQUENCE [LARGE SCALE GENOMIC DNA]</scope>
</reference>
<organism evidence="2 3">
    <name type="scientific">Larinioides sclopetarius</name>
    <dbReference type="NCBI Taxonomy" id="280406"/>
    <lineage>
        <taxon>Eukaryota</taxon>
        <taxon>Metazoa</taxon>
        <taxon>Ecdysozoa</taxon>
        <taxon>Arthropoda</taxon>
        <taxon>Chelicerata</taxon>
        <taxon>Arachnida</taxon>
        <taxon>Araneae</taxon>
        <taxon>Araneomorphae</taxon>
        <taxon>Entelegynae</taxon>
        <taxon>Araneoidea</taxon>
        <taxon>Araneidae</taxon>
        <taxon>Larinioides</taxon>
    </lineage>
</organism>
<feature type="compositionally biased region" description="Basic and acidic residues" evidence="1">
    <location>
        <begin position="52"/>
        <end position="64"/>
    </location>
</feature>
<feature type="compositionally biased region" description="Basic and acidic residues" evidence="1">
    <location>
        <begin position="872"/>
        <end position="881"/>
    </location>
</feature>
<feature type="region of interest" description="Disordered" evidence="1">
    <location>
        <begin position="1"/>
        <end position="154"/>
    </location>
</feature>
<proteinExistence type="predicted"/>
<feature type="compositionally biased region" description="Basic and acidic residues" evidence="1">
    <location>
        <begin position="1"/>
        <end position="11"/>
    </location>
</feature>